<gene>
    <name evidence="2" type="ORF">HMPREF1219_00910</name>
</gene>
<proteinExistence type="predicted"/>
<dbReference type="InterPro" id="IPR003615">
    <property type="entry name" value="HNH_nuc"/>
</dbReference>
<evidence type="ECO:0000256" key="1">
    <source>
        <dbReference type="SAM" id="MobiDB-lite"/>
    </source>
</evidence>
<dbReference type="HOGENOM" id="CLU_051470_1_0_11"/>
<feature type="region of interest" description="Disordered" evidence="1">
    <location>
        <begin position="316"/>
        <end position="397"/>
    </location>
</feature>
<dbReference type="eggNOG" id="COG1403">
    <property type="taxonomic scope" value="Bacteria"/>
</dbReference>
<protein>
    <recommendedName>
        <fullName evidence="4">HNH nuclease domain-containing protein</fullName>
    </recommendedName>
</protein>
<dbReference type="AlphaFoldDB" id="S2Z6T3"/>
<comment type="caution">
    <text evidence="2">The sequence shown here is derived from an EMBL/GenBank/DDBJ whole genome shotgun (WGS) entry which is preliminary data.</text>
</comment>
<evidence type="ECO:0000313" key="3">
    <source>
        <dbReference type="Proteomes" id="UP000014408"/>
    </source>
</evidence>
<accession>S2Z6T3</accession>
<evidence type="ECO:0008006" key="4">
    <source>
        <dbReference type="Google" id="ProtNLM"/>
    </source>
</evidence>
<sequence length="397" mass="44483">MTALSTYADLTRGLDFLREVYEVDLRHPNSVELVAAQAQVFESTASAWLTSARSWFTSNNDEARALAATLPLDSLVAISRAVYKAEPELREELRTQLARSAQGESPERVRAVAKQKLQETVTAKPTATMTISHEPDVMGMKHAHLRLPESQMNELQARALAVTPLNKNVPVSVRLADGLVTLLSGTSPDYSNHFDRTLVPAFILTVDDSTYVGDGKFATTDGQILTAEDIANYNLGPYGFVSIYDSAGHIGAHYELKNLRFASAQLRNAINIDQIFCAHPGCHQLAIYSQYHHTLAWVDGGETDSDTIIALCKPHNAQNDDHKSRNKNGWHGRHPDTKKAGYNPPHSTTWKYNDHPATYYSGRALHLRQRERARRKKDTARRRRRSYRTWLPNDKPS</sequence>
<evidence type="ECO:0000313" key="2">
    <source>
        <dbReference type="EMBL" id="EPD69965.1"/>
    </source>
</evidence>
<dbReference type="PATRIC" id="fig|1125779.3.peg.895"/>
<dbReference type="CDD" id="cd00085">
    <property type="entry name" value="HNHc"/>
    <property type="match status" value="1"/>
</dbReference>
<keyword evidence="3" id="KW-1185">Reference proteome</keyword>
<dbReference type="RefSeq" id="WP_016459301.1">
    <property type="nucleotide sequence ID" value="NZ_KE150446.1"/>
</dbReference>
<feature type="compositionally biased region" description="Basic residues" evidence="1">
    <location>
        <begin position="365"/>
        <end position="387"/>
    </location>
</feature>
<reference evidence="2 3" key="1">
    <citation type="submission" date="2013-05" db="EMBL/GenBank/DDBJ databases">
        <title>The Genome Sequence of Corynebacterium pyruviciproducens 1773O (ATCC BAA-1742).</title>
        <authorList>
            <consortium name="The Broad Institute Genomics Platform"/>
            <person name="Earl A."/>
            <person name="Ward D."/>
            <person name="Feldgarden M."/>
            <person name="Gevers D."/>
            <person name="Tong J."/>
            <person name="Walker B."/>
            <person name="Young S."/>
            <person name="Zeng Q."/>
            <person name="Gargeya S."/>
            <person name="Fitzgerald M."/>
            <person name="Haas B."/>
            <person name="Abouelleil A."/>
            <person name="Allen A.W."/>
            <person name="Alvarado L."/>
            <person name="Arachchi H.M."/>
            <person name="Berlin A.M."/>
            <person name="Chapman S.B."/>
            <person name="Gainer-Dewar J."/>
            <person name="Goldberg J."/>
            <person name="Griggs A."/>
            <person name="Gujja S."/>
            <person name="Hansen M."/>
            <person name="Howarth C."/>
            <person name="Imamovic A."/>
            <person name="Ireland A."/>
            <person name="Larimer J."/>
            <person name="McCowan C."/>
            <person name="Murphy C."/>
            <person name="Pearson M."/>
            <person name="Poon T.W."/>
            <person name="Priest M."/>
            <person name="Roberts A."/>
            <person name="Saif S."/>
            <person name="Shea T."/>
            <person name="Sisk P."/>
            <person name="Sykes S."/>
            <person name="Wortman J."/>
            <person name="Nusbaum C."/>
            <person name="Birren B."/>
        </authorList>
    </citation>
    <scope>NUCLEOTIDE SEQUENCE [LARGE SCALE GENOMIC DNA]</scope>
    <source>
        <strain evidence="2 3">ATCC BAA-1742</strain>
    </source>
</reference>
<dbReference type="EMBL" id="ATBY01000010">
    <property type="protein sequence ID" value="EPD69965.1"/>
    <property type="molecule type" value="Genomic_DNA"/>
</dbReference>
<dbReference type="Proteomes" id="UP000014408">
    <property type="component" value="Unassembled WGS sequence"/>
</dbReference>
<organism evidence="2 3">
    <name type="scientific">Corynebacterium pyruviciproducens ATCC BAA-1742</name>
    <dbReference type="NCBI Taxonomy" id="1125779"/>
    <lineage>
        <taxon>Bacteria</taxon>
        <taxon>Bacillati</taxon>
        <taxon>Actinomycetota</taxon>
        <taxon>Actinomycetes</taxon>
        <taxon>Mycobacteriales</taxon>
        <taxon>Corynebacteriaceae</taxon>
        <taxon>Corynebacterium</taxon>
    </lineage>
</organism>
<dbReference type="STRING" id="1125779.HMPREF1219_00910"/>
<name>S2Z6T3_9CORY</name>